<dbReference type="STRING" id="1714016.BA724_08665"/>
<name>A0A1E7DMN2_9BACI</name>
<dbReference type="EMBL" id="MAMP01000022">
    <property type="protein sequence ID" value="OES44346.1"/>
    <property type="molecule type" value="Genomic_DNA"/>
</dbReference>
<evidence type="ECO:0000256" key="1">
    <source>
        <dbReference type="SAM" id="MobiDB-lite"/>
    </source>
</evidence>
<sequence length="171" mass="19727">MWHQFPFTFKVYARYDNILKAARKQKKVYAQVISRMNMIEKKERVTMLLHRYAPNARRGFFYPYPPPPPVQSPLPFLGTAAGTAAKSGKWLDQARQVMATAEQMRPLIDQYGPLVKNLPAMWKLYRAVQSMPDPDSKDEQTSETPKKESAPPKRESKRTAESVPWFPGRIS</sequence>
<keyword evidence="3" id="KW-1185">Reference proteome</keyword>
<dbReference type="OrthoDB" id="2860117at2"/>
<evidence type="ECO:0000313" key="2">
    <source>
        <dbReference type="EMBL" id="OES44346.1"/>
    </source>
</evidence>
<evidence type="ECO:0000313" key="3">
    <source>
        <dbReference type="Proteomes" id="UP000095658"/>
    </source>
</evidence>
<organism evidence="2 3">
    <name type="scientific">Domibacillus iocasae</name>
    <dbReference type="NCBI Taxonomy" id="1714016"/>
    <lineage>
        <taxon>Bacteria</taxon>
        <taxon>Bacillati</taxon>
        <taxon>Bacillota</taxon>
        <taxon>Bacilli</taxon>
        <taxon>Bacillales</taxon>
        <taxon>Bacillaceae</taxon>
        <taxon>Domibacillus</taxon>
    </lineage>
</organism>
<dbReference type="AlphaFoldDB" id="A0A1E7DMN2"/>
<feature type="region of interest" description="Disordered" evidence="1">
    <location>
        <begin position="129"/>
        <end position="171"/>
    </location>
</feature>
<gene>
    <name evidence="2" type="ORF">BA724_08665</name>
</gene>
<dbReference type="Pfam" id="PF14181">
    <property type="entry name" value="YqfQ"/>
    <property type="match status" value="1"/>
</dbReference>
<dbReference type="InterPro" id="IPR025571">
    <property type="entry name" value="YqfQ"/>
</dbReference>
<accession>A0A1E7DMN2</accession>
<dbReference type="Proteomes" id="UP000095658">
    <property type="component" value="Unassembled WGS sequence"/>
</dbReference>
<protein>
    <submittedName>
        <fullName evidence="2">Uncharacterized protein</fullName>
    </submittedName>
</protein>
<feature type="compositionally biased region" description="Basic and acidic residues" evidence="1">
    <location>
        <begin position="134"/>
        <end position="160"/>
    </location>
</feature>
<reference evidence="2 3" key="1">
    <citation type="submission" date="2016-06" db="EMBL/GenBank/DDBJ databases">
        <title>Domibacillus iocasae genome sequencing.</title>
        <authorList>
            <person name="Verma A."/>
            <person name="Pal Y."/>
            <person name="Ojha A.K."/>
            <person name="Krishnamurthi S."/>
        </authorList>
    </citation>
    <scope>NUCLEOTIDE SEQUENCE [LARGE SCALE GENOMIC DNA]</scope>
    <source>
        <strain evidence="2 3">DSM 29979</strain>
    </source>
</reference>
<comment type="caution">
    <text evidence="2">The sequence shown here is derived from an EMBL/GenBank/DDBJ whole genome shotgun (WGS) entry which is preliminary data.</text>
</comment>
<proteinExistence type="predicted"/>